<comment type="similarity">
    <text evidence="1">Belongs to the peptidase S28 family.</text>
</comment>
<sequence>MFSIANSIICVWLVIMHPIYNYKHGVVAAPTLALSPFLFSPPQKSTEAGRFVTQDVKWFSQRLDHFNPLDKRKFQQRYYEFVDYFKAPDSPIFLRICGESTCSGITNDYNVVLAKKFGAAIVSLEHRYYGESSPFEELTTDNLTYLSSKQALFDLAVFRNYYQESVNEKYNRTGTDNPWIVFGVSYPGALSAWFRLKFPHLVDGSLASSGVVLAVYNYTAFDEQVAASAGPACASALREVTRQVDRGLAHNATALKQLFGADQLQNNGDFQYLLADAAAQAFQYGNPDILCLPLVGAHMPGQDVLGVYAEYVQSVFLGSFGASLDSYDQEHLKLTKAGPHSGDRQWWYQVCTEVAYFQVAPTENSIRSAGVDTKYHLDLCANIFGEGTYPEVEITNLYYGGSGIKATNIYFTNGSQDPWRHASKQTSSPGEPASTITCHNCGHGTDMRGCPQSPLQLEGDATKCARPDQVHQVREKIASYIKEWISLKGSSSTLSHSLV</sequence>
<dbReference type="Pfam" id="PF05577">
    <property type="entry name" value="Peptidase_S28"/>
    <property type="match status" value="1"/>
</dbReference>
<evidence type="ECO:0008006" key="8">
    <source>
        <dbReference type="Google" id="ProtNLM"/>
    </source>
</evidence>
<dbReference type="InterPro" id="IPR042269">
    <property type="entry name" value="Ser_carbopepase_S28_SKS"/>
</dbReference>
<keyword evidence="4" id="KW-0378">Hydrolase</keyword>
<evidence type="ECO:0000313" key="6">
    <source>
        <dbReference type="EMBL" id="CAK9205701.1"/>
    </source>
</evidence>
<dbReference type="InterPro" id="IPR029058">
    <property type="entry name" value="AB_hydrolase_fold"/>
</dbReference>
<keyword evidence="3" id="KW-0732">Signal</keyword>
<dbReference type="Gene3D" id="1.20.120.980">
    <property type="entry name" value="Serine carboxypeptidase S28, SKS domain"/>
    <property type="match status" value="1"/>
</dbReference>
<dbReference type="SUPFAM" id="SSF53474">
    <property type="entry name" value="alpha/beta-Hydrolases"/>
    <property type="match status" value="1"/>
</dbReference>
<reference evidence="6" key="1">
    <citation type="submission" date="2024-02" db="EMBL/GenBank/DDBJ databases">
        <authorList>
            <consortium name="ELIXIR-Norway"/>
            <consortium name="Elixir Norway"/>
        </authorList>
    </citation>
    <scope>NUCLEOTIDE SEQUENCE</scope>
</reference>
<gene>
    <name evidence="6" type="ORF">CSSPTR1EN2_LOCUS7980</name>
</gene>
<dbReference type="PANTHER" id="PTHR11010:SF11">
    <property type="entry name" value="THYMUS-SPECIFIC SERINE PROTEASE"/>
    <property type="match status" value="1"/>
</dbReference>
<protein>
    <recommendedName>
        <fullName evidence="8">Serine carboxypeptidase S28 family protein</fullName>
    </recommendedName>
</protein>
<evidence type="ECO:0000256" key="3">
    <source>
        <dbReference type="ARBA" id="ARBA00022729"/>
    </source>
</evidence>
<dbReference type="InterPro" id="IPR008758">
    <property type="entry name" value="Peptidase_S28"/>
</dbReference>
<evidence type="ECO:0000256" key="5">
    <source>
        <dbReference type="ARBA" id="ARBA00023180"/>
    </source>
</evidence>
<evidence type="ECO:0000256" key="1">
    <source>
        <dbReference type="ARBA" id="ARBA00011079"/>
    </source>
</evidence>
<keyword evidence="2" id="KW-0645">Protease</keyword>
<evidence type="ECO:0000256" key="4">
    <source>
        <dbReference type="ARBA" id="ARBA00022801"/>
    </source>
</evidence>
<evidence type="ECO:0000313" key="7">
    <source>
        <dbReference type="Proteomes" id="UP001497512"/>
    </source>
</evidence>
<accession>A0ABP0TV11</accession>
<proteinExistence type="inferred from homology"/>
<keyword evidence="7" id="KW-1185">Reference proteome</keyword>
<dbReference type="Proteomes" id="UP001497512">
    <property type="component" value="Chromosome 15"/>
</dbReference>
<dbReference type="Gene3D" id="3.40.50.1820">
    <property type="entry name" value="alpha/beta hydrolase"/>
    <property type="match status" value="1"/>
</dbReference>
<keyword evidence="5" id="KW-0325">Glycoprotein</keyword>
<name>A0ABP0TV11_9BRYO</name>
<evidence type="ECO:0000256" key="2">
    <source>
        <dbReference type="ARBA" id="ARBA00022670"/>
    </source>
</evidence>
<organism evidence="6 7">
    <name type="scientific">Sphagnum troendelagicum</name>
    <dbReference type="NCBI Taxonomy" id="128251"/>
    <lineage>
        <taxon>Eukaryota</taxon>
        <taxon>Viridiplantae</taxon>
        <taxon>Streptophyta</taxon>
        <taxon>Embryophyta</taxon>
        <taxon>Bryophyta</taxon>
        <taxon>Sphagnophytina</taxon>
        <taxon>Sphagnopsida</taxon>
        <taxon>Sphagnales</taxon>
        <taxon>Sphagnaceae</taxon>
        <taxon>Sphagnum</taxon>
    </lineage>
</organism>
<dbReference type="EMBL" id="OZ019907">
    <property type="protein sequence ID" value="CAK9205701.1"/>
    <property type="molecule type" value="Genomic_DNA"/>
</dbReference>
<dbReference type="PANTHER" id="PTHR11010">
    <property type="entry name" value="PROTEASE S28 PRO-X CARBOXYPEPTIDASE-RELATED"/>
    <property type="match status" value="1"/>
</dbReference>